<gene>
    <name evidence="2" type="ORF">FIV36_00225</name>
    <name evidence="1" type="ORF">SAMN05216591_1760</name>
</gene>
<reference evidence="2 4" key="2">
    <citation type="submission" date="2019-06" db="EMBL/GenBank/DDBJ databases">
        <title>Pseudomonas bimorpha sp. nov. isolated from bovine raw milk and skim milk concentrate.</title>
        <authorList>
            <person name="Hofmann K."/>
            <person name="Huptas C."/>
            <person name="Doll E."/>
            <person name="Scherer S."/>
            <person name="Wenning M."/>
        </authorList>
    </citation>
    <scope>NUCLEOTIDE SEQUENCE [LARGE SCALE GENOMIC DNA]</scope>
    <source>
        <strain evidence="2 4">DSM 17835</strain>
    </source>
</reference>
<evidence type="ECO:0000313" key="1">
    <source>
        <dbReference type="EMBL" id="SDF03343.1"/>
    </source>
</evidence>
<dbReference type="OrthoDB" id="6992273at2"/>
<proteinExistence type="predicted"/>
<name>A0A5C5QQ30_9PSED</name>
<dbReference type="AlphaFoldDB" id="A0A5C5QQ30"/>
<evidence type="ECO:0008006" key="5">
    <source>
        <dbReference type="Google" id="ProtNLM"/>
    </source>
</evidence>
<dbReference type="Proteomes" id="UP000182858">
    <property type="component" value="Chromosome I"/>
</dbReference>
<dbReference type="Proteomes" id="UP000317951">
    <property type="component" value="Unassembled WGS sequence"/>
</dbReference>
<dbReference type="EMBL" id="VFET01000001">
    <property type="protein sequence ID" value="TWS07216.1"/>
    <property type="molecule type" value="Genomic_DNA"/>
</dbReference>
<sequence length="463" mass="51106">MRVLTSLLLAGGIATLSGCATQANRVDQLIAGTLAQPLVENSVVRESDLLSFELLMPESNGGVRRTMQFEAACSSAQLHLLYLDGAQRVYPLKAGRYTEARKMSAELYAKLAANPTFVRACADTPKPDWRLVKTDERGNWVLIDAASVKTVKDETRFWAAFDNPTVLNDLPYDAPYAQKREHFAVSCAGGTYQELAGYDLDVRNRVSDGRVDSFPTPRNISGSDGDYALLFKQVCTSPEKIATLPVFKPRLKAPPVIALTSVQPQVLAALAPFNQDKPAHTFKYLRLTGTSTMKGKTSNEFSEQFISPDAASGQLSIAHRGDGYESQSVSWRNLIQLVSKSTFGGAGMAQSTTLTQLSLSGNWNALPVGDTVVYELNRSTLNSLVGTYDQKLVTRCVVERQLQASELNPNLLGSAKALSCRTDDDKYKRVTHLYYLTDYAYFLESSTDKNEFFYSDTRIDRFE</sequence>
<dbReference type="RefSeq" id="WP_010562715.1">
    <property type="nucleotide sequence ID" value="NZ_LT629689.1"/>
</dbReference>
<evidence type="ECO:0000313" key="3">
    <source>
        <dbReference type="Proteomes" id="UP000182858"/>
    </source>
</evidence>
<protein>
    <recommendedName>
        <fullName evidence="5">Lipoprotein</fullName>
    </recommendedName>
</protein>
<dbReference type="EMBL" id="LT629689">
    <property type="protein sequence ID" value="SDF03343.1"/>
    <property type="molecule type" value="Genomic_DNA"/>
</dbReference>
<organism evidence="2 4">
    <name type="scientific">Pseudomonas extremaustralis</name>
    <dbReference type="NCBI Taxonomy" id="359110"/>
    <lineage>
        <taxon>Bacteria</taxon>
        <taxon>Pseudomonadati</taxon>
        <taxon>Pseudomonadota</taxon>
        <taxon>Gammaproteobacteria</taxon>
        <taxon>Pseudomonadales</taxon>
        <taxon>Pseudomonadaceae</taxon>
        <taxon>Pseudomonas</taxon>
    </lineage>
</organism>
<keyword evidence="3" id="KW-1185">Reference proteome</keyword>
<evidence type="ECO:0000313" key="4">
    <source>
        <dbReference type="Proteomes" id="UP000317951"/>
    </source>
</evidence>
<accession>A0A5C5QQ30</accession>
<reference evidence="1 3" key="1">
    <citation type="submission" date="2016-10" db="EMBL/GenBank/DDBJ databases">
        <authorList>
            <person name="Varghese N."/>
            <person name="Submissions S."/>
        </authorList>
    </citation>
    <scope>NUCLEOTIDE SEQUENCE [LARGE SCALE GENOMIC DNA]</scope>
    <source>
        <strain evidence="1 3">DSM 17835</strain>
    </source>
</reference>
<evidence type="ECO:0000313" key="2">
    <source>
        <dbReference type="EMBL" id="TWS07216.1"/>
    </source>
</evidence>
<dbReference type="GeneID" id="78553247"/>
<dbReference type="PROSITE" id="PS51257">
    <property type="entry name" value="PROKAR_LIPOPROTEIN"/>
    <property type="match status" value="1"/>
</dbReference>